<dbReference type="STRING" id="572480.Arnit_2460"/>
<keyword evidence="4" id="KW-1185">Reference proteome</keyword>
<dbReference type="InterPro" id="IPR001623">
    <property type="entry name" value="DnaJ_domain"/>
</dbReference>
<organism evidence="3 4">
    <name type="scientific">Arcobacter nitrofigilis (strain ATCC 33309 / DSM 7299 / CCUG 15893 / LMG 7604 / NCTC 12251 / CI)</name>
    <name type="common">Campylobacter nitrofigilis</name>
    <dbReference type="NCBI Taxonomy" id="572480"/>
    <lineage>
        <taxon>Bacteria</taxon>
        <taxon>Pseudomonadati</taxon>
        <taxon>Campylobacterota</taxon>
        <taxon>Epsilonproteobacteria</taxon>
        <taxon>Campylobacterales</taxon>
        <taxon>Arcobacteraceae</taxon>
        <taxon>Arcobacter</taxon>
    </lineage>
</organism>
<protein>
    <submittedName>
        <fullName evidence="3">Heat shock protein DnaJ domain protein</fullName>
    </submittedName>
</protein>
<dbReference type="RefSeq" id="WP_013136255.1">
    <property type="nucleotide sequence ID" value="NC_014166.1"/>
</dbReference>
<dbReference type="EMBL" id="CP001999">
    <property type="protein sequence ID" value="ADG94110.1"/>
    <property type="molecule type" value="Genomic_DNA"/>
</dbReference>
<evidence type="ECO:0000313" key="3">
    <source>
        <dbReference type="EMBL" id="ADG94110.1"/>
    </source>
</evidence>
<dbReference type="Proteomes" id="UP000000939">
    <property type="component" value="Chromosome"/>
</dbReference>
<dbReference type="PROSITE" id="PS50076">
    <property type="entry name" value="DNAJ_2"/>
    <property type="match status" value="1"/>
</dbReference>
<evidence type="ECO:0000256" key="1">
    <source>
        <dbReference type="SAM" id="Coils"/>
    </source>
</evidence>
<dbReference type="HOGENOM" id="CLU_072472_0_0_7"/>
<feature type="coiled-coil region" evidence="1">
    <location>
        <begin position="69"/>
        <end position="103"/>
    </location>
</feature>
<proteinExistence type="predicted"/>
<dbReference type="eggNOG" id="COG2214">
    <property type="taxonomic scope" value="Bacteria"/>
</dbReference>
<dbReference type="Gene3D" id="1.10.287.110">
    <property type="entry name" value="DnaJ domain"/>
    <property type="match status" value="1"/>
</dbReference>
<feature type="domain" description="J" evidence="2">
    <location>
        <begin position="157"/>
        <end position="230"/>
    </location>
</feature>
<dbReference type="CDD" id="cd06257">
    <property type="entry name" value="DnaJ"/>
    <property type="match status" value="1"/>
</dbReference>
<keyword evidence="1" id="KW-0175">Coiled coil</keyword>
<name>D5UZ58_ARCNC</name>
<dbReference type="KEGG" id="ant:Arnit_2460"/>
<accession>D5UZ58</accession>
<dbReference type="InterPro" id="IPR036869">
    <property type="entry name" value="J_dom_sf"/>
</dbReference>
<evidence type="ECO:0000313" key="4">
    <source>
        <dbReference type="Proteomes" id="UP000000939"/>
    </source>
</evidence>
<dbReference type="OrthoDB" id="5390485at2"/>
<reference evidence="3 4" key="1">
    <citation type="journal article" date="2010" name="Stand. Genomic Sci.">
        <title>Complete genome sequence of Arcobacter nitrofigilis type strain (CI).</title>
        <authorList>
            <person name="Pati A."/>
            <person name="Gronow S."/>
            <person name="Lapidus A."/>
            <person name="Copeland A."/>
            <person name="Glavina Del Rio T."/>
            <person name="Nolan M."/>
            <person name="Lucas S."/>
            <person name="Tice H."/>
            <person name="Cheng J.F."/>
            <person name="Han C."/>
            <person name="Chertkov O."/>
            <person name="Bruce D."/>
            <person name="Tapia R."/>
            <person name="Goodwin L."/>
            <person name="Pitluck S."/>
            <person name="Liolios K."/>
            <person name="Ivanova N."/>
            <person name="Mavromatis K."/>
            <person name="Chen A."/>
            <person name="Palaniappan K."/>
            <person name="Land M."/>
            <person name="Hauser L."/>
            <person name="Chang Y.J."/>
            <person name="Jeffries C.D."/>
            <person name="Detter J.C."/>
            <person name="Rohde M."/>
            <person name="Goker M."/>
            <person name="Bristow J."/>
            <person name="Eisen J.A."/>
            <person name="Markowitz V."/>
            <person name="Hugenholtz P."/>
            <person name="Klenk H.P."/>
            <person name="Kyrpides N.C."/>
        </authorList>
    </citation>
    <scope>NUCLEOTIDE SEQUENCE [LARGE SCALE GENOMIC DNA]</scope>
    <source>
        <strain evidence="4">ATCC 33309 / DSM 7299 / CCUG 15893 / LMG 7604 / NCTC 12251 / CI</strain>
    </source>
</reference>
<feature type="coiled-coil region" evidence="1">
    <location>
        <begin position="244"/>
        <end position="311"/>
    </location>
</feature>
<dbReference type="AlphaFoldDB" id="D5UZ58"/>
<evidence type="ECO:0000259" key="2">
    <source>
        <dbReference type="PROSITE" id="PS50076"/>
    </source>
</evidence>
<sequence>MKEILKRLEIIKSCIAIEDEESLYPQVHRLYSLKIDEKVEKILKLIEETNFQEVISLIDQYLGQFSSLVVHEDKEIQGLKLELKVLEKELLTLSCKIEEYHNKINDFNSRYHKEVGVLIEEILILREEYFEFLYKKDGKKYEYQYFEAKKDFENFHEEIKKFKLDDPYELTKLEKTELKRLYRKASRLCHPDIIEEAKKEKAEEIFKELNSAYQQNNLKKVSRILNNLLNGESFSCESDTLFDKNILKNKIELAREKIKLAKTEIEIIKKDETFRLINKIENLDEYIYEMKEELKEEKENLVAKMRQYSTTI</sequence>
<dbReference type="SMART" id="SM00271">
    <property type="entry name" value="DnaJ"/>
    <property type="match status" value="1"/>
</dbReference>
<gene>
    <name evidence="3" type="ordered locus">Arnit_2460</name>
</gene>
<keyword evidence="3" id="KW-0346">Stress response</keyword>
<dbReference type="SUPFAM" id="SSF46565">
    <property type="entry name" value="Chaperone J-domain"/>
    <property type="match status" value="1"/>
</dbReference>
<dbReference type="Pfam" id="PF00226">
    <property type="entry name" value="DnaJ"/>
    <property type="match status" value="1"/>
</dbReference>